<dbReference type="HAMAP" id="MF_01539">
    <property type="entry name" value="TmcAL"/>
    <property type="match status" value="1"/>
</dbReference>
<dbReference type="PANTHER" id="PTHR37825">
    <property type="entry name" value="TRNA(MET) CYTIDINE ACETATE LIGASE"/>
    <property type="match status" value="1"/>
</dbReference>
<dbReference type="InterPro" id="IPR008513">
    <property type="entry name" value="tRNA(Met)_cyd_acetate_ligase"/>
</dbReference>
<sequence>MKTTAIICEYNPMTLGHVRHLELARAETGAEIVLCVMSGSFTQRGEAAVLDKYVRAEAAVRLGADIVVELPTVYAISPADNFAYGAIKTIAAFPDVAYISFGSECGDIALLEQAAALLADEPEEFRTLLRQNLDNGLSFPKARAAAFDAYADRSPERAALKGLLDQPNNVLGIAYMIAAKKAGLSIGFHTVKRIGDFHDQSLDAPYPSASAVRAALQREDFDGIRKSIPAPVYESLKAIRPADSFGDMVLFKLKSMSGYDLEHYYDVSGGIHNRIKIAADRSHTYEQMLEAAKTKAYTMARLKRICLYALFDITAEFYREAAACPAYLTVLAMRADRKQLLSDLHASCKNVVTRYSDVGKVDKSLRPLIKLDFTAQGTLNIINKTNCYNKKMLFVDASSEN</sequence>
<reference evidence="3" key="1">
    <citation type="submission" date="2020-10" db="EMBL/GenBank/DDBJ databases">
        <authorList>
            <person name="Gilroy R."/>
        </authorList>
    </citation>
    <scope>NUCLEOTIDE SEQUENCE</scope>
    <source>
        <strain evidence="3">23406</strain>
    </source>
</reference>
<name>A0A9D1NDD6_9FIRM</name>
<dbReference type="GO" id="GO:0005737">
    <property type="term" value="C:cytoplasm"/>
    <property type="evidence" value="ECO:0007669"/>
    <property type="project" value="UniProtKB-SubCell"/>
</dbReference>
<accession>A0A9D1NDD6</accession>
<feature type="binding site" evidence="2">
    <location>
        <begin position="7"/>
        <end position="20"/>
    </location>
    <ligand>
        <name>ATP</name>
        <dbReference type="ChEBI" id="CHEBI:30616"/>
    </ligand>
</feature>
<keyword evidence="1 2" id="KW-0819">tRNA processing</keyword>
<feature type="binding site" evidence="2">
    <location>
        <begin position="193"/>
        <end position="194"/>
    </location>
    <ligand>
        <name>ATP</name>
        <dbReference type="ChEBI" id="CHEBI:30616"/>
    </ligand>
</feature>
<evidence type="ECO:0000313" key="3">
    <source>
        <dbReference type="EMBL" id="HIV00511.1"/>
    </source>
</evidence>
<dbReference type="GO" id="GO:0016879">
    <property type="term" value="F:ligase activity, forming carbon-nitrogen bonds"/>
    <property type="evidence" value="ECO:0007669"/>
    <property type="project" value="UniProtKB-UniRule"/>
</dbReference>
<evidence type="ECO:0000256" key="1">
    <source>
        <dbReference type="ARBA" id="ARBA00022694"/>
    </source>
</evidence>
<comment type="caution">
    <text evidence="3">The sequence shown here is derived from an EMBL/GenBank/DDBJ whole genome shotgun (WGS) entry which is preliminary data.</text>
</comment>
<dbReference type="GO" id="GO:0006400">
    <property type="term" value="P:tRNA modification"/>
    <property type="evidence" value="ECO:0007669"/>
    <property type="project" value="UniProtKB-UniRule"/>
</dbReference>
<keyword evidence="2" id="KW-0820">tRNA-binding</keyword>
<dbReference type="EC" id="6.3.4.-" evidence="2"/>
<dbReference type="Proteomes" id="UP000886891">
    <property type="component" value="Unassembled WGS sequence"/>
</dbReference>
<evidence type="ECO:0000313" key="4">
    <source>
        <dbReference type="Proteomes" id="UP000886891"/>
    </source>
</evidence>
<proteinExistence type="inferred from homology"/>
<dbReference type="SUPFAM" id="SSF52374">
    <property type="entry name" value="Nucleotidylyl transferase"/>
    <property type="match status" value="1"/>
</dbReference>
<dbReference type="GO" id="GO:0005524">
    <property type="term" value="F:ATP binding"/>
    <property type="evidence" value="ECO:0007669"/>
    <property type="project" value="UniProtKB-KW"/>
</dbReference>
<comment type="function">
    <text evidence="2">Catalyzes the formation of N(4)-acetylcytidine (ac(4)C) at the wobble position of elongator tRNA(Met), using acetate and ATP as substrates. First activates an acetate ion to form acetyladenylate (Ac-AMP) and then transfers the acetyl group to tRNA to form ac(4)C34.</text>
</comment>
<feature type="binding site" evidence="2">
    <location>
        <position position="102"/>
    </location>
    <ligand>
        <name>ATP</name>
        <dbReference type="ChEBI" id="CHEBI:30616"/>
    </ligand>
</feature>
<dbReference type="Gene3D" id="3.40.50.620">
    <property type="entry name" value="HUPs"/>
    <property type="match status" value="1"/>
</dbReference>
<keyword evidence="2" id="KW-0547">Nucleotide-binding</keyword>
<comment type="similarity">
    <text evidence="2">Belongs to the TmcAL family.</text>
</comment>
<reference evidence="3" key="2">
    <citation type="journal article" date="2021" name="PeerJ">
        <title>Extensive microbial diversity within the chicken gut microbiome revealed by metagenomics and culture.</title>
        <authorList>
            <person name="Gilroy R."/>
            <person name="Ravi A."/>
            <person name="Getino M."/>
            <person name="Pursley I."/>
            <person name="Horton D.L."/>
            <person name="Alikhan N.F."/>
            <person name="Baker D."/>
            <person name="Gharbi K."/>
            <person name="Hall N."/>
            <person name="Watson M."/>
            <person name="Adriaenssens E.M."/>
            <person name="Foster-Nyarko E."/>
            <person name="Jarju S."/>
            <person name="Secka A."/>
            <person name="Antonio M."/>
            <person name="Oren A."/>
            <person name="Chaudhuri R.R."/>
            <person name="La Ragione R."/>
            <person name="Hildebrand F."/>
            <person name="Pallen M.J."/>
        </authorList>
    </citation>
    <scope>NUCLEOTIDE SEQUENCE</scope>
    <source>
        <strain evidence="3">23406</strain>
    </source>
</reference>
<dbReference type="InterPro" id="IPR014729">
    <property type="entry name" value="Rossmann-like_a/b/a_fold"/>
</dbReference>
<dbReference type="PANTHER" id="PTHR37825:SF1">
    <property type="entry name" value="TRNA(MET) CYTIDINE ACETATE LIGASE"/>
    <property type="match status" value="1"/>
</dbReference>
<protein>
    <recommendedName>
        <fullName evidence="2">tRNA(Met) cytidine acetate ligase</fullName>
        <ecNumber evidence="2">6.3.4.-</ecNumber>
    </recommendedName>
</protein>
<dbReference type="AlphaFoldDB" id="A0A9D1NDD6"/>
<organism evidence="3 4">
    <name type="scientific">Candidatus Stercoripulliclostridium merdipullorum</name>
    <dbReference type="NCBI Taxonomy" id="2840952"/>
    <lineage>
        <taxon>Bacteria</taxon>
        <taxon>Bacillati</taxon>
        <taxon>Bacillota</taxon>
        <taxon>Clostridia</taxon>
        <taxon>Eubacteriales</taxon>
        <taxon>Candidatus Stercoripulliclostridium</taxon>
    </lineage>
</organism>
<keyword evidence="2" id="KW-0694">RNA-binding</keyword>
<keyword evidence="2" id="KW-0436">Ligase</keyword>
<comment type="subcellular location">
    <subcellularLocation>
        <location evidence="2">Cytoplasm</location>
    </subcellularLocation>
</comment>
<feature type="binding site" evidence="2">
    <location>
        <position position="168"/>
    </location>
    <ligand>
        <name>ATP</name>
        <dbReference type="ChEBI" id="CHEBI:30616"/>
    </ligand>
</feature>
<evidence type="ECO:0000256" key="2">
    <source>
        <dbReference type="HAMAP-Rule" id="MF_01539"/>
    </source>
</evidence>
<keyword evidence="2" id="KW-0067">ATP-binding</keyword>
<comment type="catalytic activity">
    <reaction evidence="2">
        <text>cytidine(34) in elongator tRNA(Met) + acetate + ATP = N(4)-acetylcytidine(34) in elongator tRNA(Met) + AMP + diphosphate</text>
        <dbReference type="Rhea" id="RHEA:58144"/>
        <dbReference type="Rhea" id="RHEA-COMP:10693"/>
        <dbReference type="Rhea" id="RHEA-COMP:10694"/>
        <dbReference type="ChEBI" id="CHEBI:30089"/>
        <dbReference type="ChEBI" id="CHEBI:30616"/>
        <dbReference type="ChEBI" id="CHEBI:33019"/>
        <dbReference type="ChEBI" id="CHEBI:74900"/>
        <dbReference type="ChEBI" id="CHEBI:82748"/>
        <dbReference type="ChEBI" id="CHEBI:456215"/>
    </reaction>
</comment>
<dbReference type="Pfam" id="PF05636">
    <property type="entry name" value="HIGH_NTase1"/>
    <property type="match status" value="1"/>
</dbReference>
<gene>
    <name evidence="2" type="primary">tmcAL</name>
    <name evidence="3" type="ORF">IAB14_05300</name>
</gene>
<keyword evidence="2" id="KW-0963">Cytoplasm</keyword>
<dbReference type="EMBL" id="DVOH01000038">
    <property type="protein sequence ID" value="HIV00511.1"/>
    <property type="molecule type" value="Genomic_DNA"/>
</dbReference>
<dbReference type="GO" id="GO:0000049">
    <property type="term" value="F:tRNA binding"/>
    <property type="evidence" value="ECO:0007669"/>
    <property type="project" value="UniProtKB-KW"/>
</dbReference>